<gene>
    <name evidence="4" type="ORF">HMPREF0080_00786</name>
</gene>
<feature type="domain" description="Gp5/Type VI secretion system Vgr C-terminal trimerisation" evidence="3">
    <location>
        <begin position="364"/>
        <end position="440"/>
    </location>
</feature>
<dbReference type="InterPro" id="IPR054030">
    <property type="entry name" value="Gp5_Vgr_C"/>
</dbReference>
<evidence type="ECO:0000259" key="3">
    <source>
        <dbReference type="Pfam" id="PF22178"/>
    </source>
</evidence>
<dbReference type="InterPro" id="IPR024973">
    <property type="entry name" value="ESPR"/>
</dbReference>
<evidence type="ECO:0000313" key="5">
    <source>
        <dbReference type="Proteomes" id="UP000005481"/>
    </source>
</evidence>
<dbReference type="eggNOG" id="COG5295">
    <property type="taxonomic scope" value="Bacteria"/>
</dbReference>
<sequence>MNKIYKVVWSKLKSCYVVTSEFGKSRTKSSGSGKRAGKAFVSAVALTAFLSCTGLAGAVSNQTVDSDGKLPSGTNVVVGEASDLLTKTDANTTYLSKADANATYLSKADANTNYLSKADANATYLSKADANTNYATKAELLKEETDRKDADTALEGKIGKVEDKTTNISYNAGGGTNVDGVNIKNGDMSGVKKINDITVNNNALSNISTLETTGDVKVGGDLTVKGKFMPDEVLIKDDHNNLTDIKAGSIESKNANFTGDIHNNTIEGSKLNFDTNGFGVSAVGLGVTGGNGAEMKLQKDKISQEVLDAAGNSNSEVNTSTKSTHIVTNGTEKTTVEQTAADINLTAEDGNINNKAKNITNTTTEDMTNTIGKDLTTNVGGDQSTNVTGSQSNTVGGHQSNTVIGNLTESVAGDVTEDYKKDQTTTVGGNQTNTVGGKLTETVTGDVEE</sequence>
<feature type="non-terminal residue" evidence="4">
    <location>
        <position position="449"/>
    </location>
</feature>
<evidence type="ECO:0000256" key="1">
    <source>
        <dbReference type="SAM" id="MobiDB-lite"/>
    </source>
</evidence>
<dbReference type="OrthoDB" id="10021520at2"/>
<dbReference type="HOGENOM" id="CLU_610491_0_0_9"/>
<protein>
    <submittedName>
        <fullName evidence="4">Gp5 repeat-containing domain protein</fullName>
    </submittedName>
</protein>
<evidence type="ECO:0000313" key="4">
    <source>
        <dbReference type="EMBL" id="EHM42241.1"/>
    </source>
</evidence>
<keyword evidence="5" id="KW-1185">Reference proteome</keyword>
<proteinExistence type="predicted"/>
<name>G9YGL9_9FIRM</name>
<dbReference type="RefSeq" id="WP_006789773.1">
    <property type="nucleotide sequence ID" value="NZ_JH417574.1"/>
</dbReference>
<feature type="region of interest" description="Disordered" evidence="1">
    <location>
        <begin position="377"/>
        <end position="397"/>
    </location>
</feature>
<dbReference type="Pfam" id="PF22178">
    <property type="entry name" value="Gp5_trimer_C"/>
    <property type="match status" value="1"/>
</dbReference>
<dbReference type="AlphaFoldDB" id="G9YGL9"/>
<feature type="domain" description="ESPR" evidence="2">
    <location>
        <begin position="1"/>
        <end position="49"/>
    </location>
</feature>
<dbReference type="EMBL" id="AGCJ01000023">
    <property type="protein sequence ID" value="EHM42241.1"/>
    <property type="molecule type" value="Genomic_DNA"/>
</dbReference>
<organism evidence="4 5">
    <name type="scientific">Anaeroglobus geminatus F0357</name>
    <dbReference type="NCBI Taxonomy" id="861450"/>
    <lineage>
        <taxon>Bacteria</taxon>
        <taxon>Bacillati</taxon>
        <taxon>Bacillota</taxon>
        <taxon>Negativicutes</taxon>
        <taxon>Veillonellales</taxon>
        <taxon>Veillonellaceae</taxon>
        <taxon>Anaeroglobus</taxon>
    </lineage>
</organism>
<reference evidence="4 5" key="1">
    <citation type="submission" date="2011-08" db="EMBL/GenBank/DDBJ databases">
        <authorList>
            <person name="Weinstock G."/>
            <person name="Sodergren E."/>
            <person name="Clifton S."/>
            <person name="Fulton L."/>
            <person name="Fulton B."/>
            <person name="Courtney L."/>
            <person name="Fronick C."/>
            <person name="Harrison M."/>
            <person name="Strong C."/>
            <person name="Farmer C."/>
            <person name="Delahaunty K."/>
            <person name="Markovic C."/>
            <person name="Hall O."/>
            <person name="Minx P."/>
            <person name="Tomlinson C."/>
            <person name="Mitreva M."/>
            <person name="Hou S."/>
            <person name="Chen J."/>
            <person name="Wollam A."/>
            <person name="Pepin K.H."/>
            <person name="Johnson M."/>
            <person name="Bhonagiri V."/>
            <person name="Zhang X."/>
            <person name="Suruliraj S."/>
            <person name="Warren W."/>
            <person name="Chinwalla A."/>
            <person name="Mardis E.R."/>
            <person name="Wilson R.K."/>
        </authorList>
    </citation>
    <scope>NUCLEOTIDE SEQUENCE [LARGE SCALE GENOMIC DNA]</scope>
    <source>
        <strain evidence="4 5">F0357</strain>
    </source>
</reference>
<accession>G9YGL9</accession>
<dbReference type="Proteomes" id="UP000005481">
    <property type="component" value="Unassembled WGS sequence"/>
</dbReference>
<evidence type="ECO:0000259" key="2">
    <source>
        <dbReference type="Pfam" id="PF13018"/>
    </source>
</evidence>
<dbReference type="Pfam" id="PF13018">
    <property type="entry name" value="ESPR"/>
    <property type="match status" value="1"/>
</dbReference>
<comment type="caution">
    <text evidence="4">The sequence shown here is derived from an EMBL/GenBank/DDBJ whole genome shotgun (WGS) entry which is preliminary data.</text>
</comment>